<keyword evidence="5" id="KW-0482">Metalloprotease</keyword>
<dbReference type="InterPro" id="IPR001261">
    <property type="entry name" value="ArgE/DapE_CS"/>
</dbReference>
<gene>
    <name evidence="6" type="ORF">CSCA_3991</name>
</gene>
<evidence type="ECO:0000256" key="4">
    <source>
        <dbReference type="ARBA" id="ARBA00022801"/>
    </source>
</evidence>
<dbReference type="PIRSF" id="PIRSF010386">
    <property type="entry name" value="RocB"/>
    <property type="match status" value="1"/>
</dbReference>
<proteinExistence type="predicted"/>
<dbReference type="RefSeq" id="WP_029162488.1">
    <property type="nucleotide sequence ID" value="NZ_CP009933.1"/>
</dbReference>
<dbReference type="Proteomes" id="UP000033115">
    <property type="component" value="Chromosome"/>
</dbReference>
<keyword evidence="2" id="KW-0645">Protease</keyword>
<dbReference type="HOGENOM" id="CLU_037632_0_0_9"/>
<dbReference type="GO" id="GO:0006508">
    <property type="term" value="P:proteolysis"/>
    <property type="evidence" value="ECO:0007669"/>
    <property type="project" value="UniProtKB-KW"/>
</dbReference>
<keyword evidence="4" id="KW-0378">Hydrolase</keyword>
<dbReference type="KEGG" id="csq:CSCA_3991"/>
<dbReference type="PROSITE" id="PS00759">
    <property type="entry name" value="ARGE_DAPE_CPG2_2"/>
    <property type="match status" value="1"/>
</dbReference>
<sequence>MNLSDKIYETLDELVSLPSVSGTKDESIASEKIYNMLSSMTYFKKNKNNFGMEAVEGDNLERKFVWAVVNGKQKSNDTLILTGHFDVVGVEEFGHLKSVAFDMKECTKRISELNLDEDALKDLKSGKWIFGRGTADMKCGIAIDIELIRKFSKDQNFKGNLLFLAVPGEESNSEGMVAAAPFLLKLQDKMKYNYCGAIISECSIPQSASEEFKRLYMGSVGKIMPLFLCVGKETHVGEPLKGLNPNALVSEINKILENNPDFSDQFNNVITPPPMCLKQIDLKELYSVQSPLYAVAYYNLLTLSMSEEKLMGNLKDLAFKAFNNVLEDIKCKRERFIKKSGKKFEYIKVQPCVMTYEELLLKVKSKNKNFENYIKEKVELWKKENKDNQTIAINIVKETYEKYDNKKPMIIVSFIPPYYPHKYLQGEDVKNKKFIETIDKTIEYAHEKFNEKIIKEDFFMGISDLSYTGMKNNKSISGLSSNIVGYGISYNLPLEALSKLDIPAIVFGGEGKDFHKYSERLNLPYTLNVVPELYEHIIYSLLQ</sequence>
<dbReference type="PANTHER" id="PTHR42994">
    <property type="entry name" value="PEPTIDASE T"/>
    <property type="match status" value="1"/>
</dbReference>
<evidence type="ECO:0000313" key="7">
    <source>
        <dbReference type="Proteomes" id="UP000033115"/>
    </source>
</evidence>
<evidence type="ECO:0000256" key="2">
    <source>
        <dbReference type="ARBA" id="ARBA00022670"/>
    </source>
</evidence>
<dbReference type="STRING" id="1548.CSCA_3991"/>
<dbReference type="Gene3D" id="3.40.630.10">
    <property type="entry name" value="Zn peptidases"/>
    <property type="match status" value="1"/>
</dbReference>
<dbReference type="InterPro" id="IPR012166">
    <property type="entry name" value="Uncharacterised_RocB"/>
</dbReference>
<evidence type="ECO:0000256" key="1">
    <source>
        <dbReference type="ARBA" id="ARBA00001947"/>
    </source>
</evidence>
<evidence type="ECO:0000256" key="5">
    <source>
        <dbReference type="ARBA" id="ARBA00023049"/>
    </source>
</evidence>
<dbReference type="SUPFAM" id="SSF53187">
    <property type="entry name" value="Zn-dependent exopeptidases"/>
    <property type="match status" value="1"/>
</dbReference>
<accession>A0A0E3GRY2</accession>
<dbReference type="AlphaFoldDB" id="A0A0E3GRY2"/>
<name>A0A0E3GRY2_CLOSL</name>
<evidence type="ECO:0000256" key="3">
    <source>
        <dbReference type="ARBA" id="ARBA00022723"/>
    </source>
</evidence>
<organism evidence="6 7">
    <name type="scientific">Clostridium scatologenes</name>
    <dbReference type="NCBI Taxonomy" id="1548"/>
    <lineage>
        <taxon>Bacteria</taxon>
        <taxon>Bacillati</taxon>
        <taxon>Bacillota</taxon>
        <taxon>Clostridia</taxon>
        <taxon>Eubacteriales</taxon>
        <taxon>Clostridiaceae</taxon>
        <taxon>Clostridium</taxon>
    </lineage>
</organism>
<dbReference type="GO" id="GO:0008237">
    <property type="term" value="F:metallopeptidase activity"/>
    <property type="evidence" value="ECO:0007669"/>
    <property type="project" value="UniProtKB-KW"/>
</dbReference>
<dbReference type="InterPro" id="IPR002933">
    <property type="entry name" value="Peptidase_M20"/>
</dbReference>
<protein>
    <submittedName>
        <fullName evidence="6">Arginine degradation protein</fullName>
    </submittedName>
</protein>
<keyword evidence="3" id="KW-0479">Metal-binding</keyword>
<dbReference type="EMBL" id="CP009933">
    <property type="protein sequence ID" value="AKA71116.1"/>
    <property type="molecule type" value="Genomic_DNA"/>
</dbReference>
<dbReference type="GO" id="GO:0046872">
    <property type="term" value="F:metal ion binding"/>
    <property type="evidence" value="ECO:0007669"/>
    <property type="project" value="UniProtKB-KW"/>
</dbReference>
<keyword evidence="7" id="KW-1185">Reference proteome</keyword>
<comment type="cofactor">
    <cofactor evidence="1">
        <name>Zn(2+)</name>
        <dbReference type="ChEBI" id="CHEBI:29105"/>
    </cofactor>
</comment>
<dbReference type="PANTHER" id="PTHR42994:SF2">
    <property type="entry name" value="PEPTIDASE"/>
    <property type="match status" value="1"/>
</dbReference>
<dbReference type="Pfam" id="PF01546">
    <property type="entry name" value="Peptidase_M20"/>
    <property type="match status" value="1"/>
</dbReference>
<evidence type="ECO:0000313" key="6">
    <source>
        <dbReference type="EMBL" id="AKA71116.1"/>
    </source>
</evidence>
<reference evidence="6 7" key="1">
    <citation type="journal article" date="2015" name="J. Biotechnol.">
        <title>Complete genome sequence of a malodorant-producing acetogen, Clostridium scatologenes ATCC 25775(T).</title>
        <authorList>
            <person name="Zhu Z."/>
            <person name="Guo T."/>
            <person name="Zheng H."/>
            <person name="Song T."/>
            <person name="Ouyang P."/>
            <person name="Xie J."/>
        </authorList>
    </citation>
    <scope>NUCLEOTIDE SEQUENCE [LARGE SCALE GENOMIC DNA]</scope>
    <source>
        <strain evidence="6 7">ATCC 25775</strain>
    </source>
</reference>